<reference evidence="1" key="1">
    <citation type="submission" date="2019-04" db="EMBL/GenBank/DDBJ databases">
        <title>Genomic and proteomic characterization of cyanophage S-SCSM1 provides new insights into understanding the viral gene diversity and phage-host interactions.</title>
        <authorList>
            <person name="Wang Q."/>
            <person name="Xu Y."/>
            <person name="Jiao N."/>
            <person name="Zhang R."/>
        </authorList>
    </citation>
    <scope>NUCLEOTIDE SEQUENCE [LARGE SCALE GENOMIC DNA]</scope>
</reference>
<keyword evidence="2" id="KW-1185">Reference proteome</keyword>
<dbReference type="Proteomes" id="UP000515683">
    <property type="component" value="Segment"/>
</dbReference>
<dbReference type="Pfam" id="PF11246">
    <property type="entry name" value="Phage_gp53"/>
    <property type="match status" value="1"/>
</dbReference>
<gene>
    <name evidence="1" type="ORF">SSCSM1_207</name>
</gene>
<evidence type="ECO:0000313" key="1">
    <source>
        <dbReference type="EMBL" id="QFG06470.2"/>
    </source>
</evidence>
<protein>
    <submittedName>
        <fullName evidence="1">Baseplate wedge subunit</fullName>
    </submittedName>
</protein>
<dbReference type="EMBL" id="MK867354">
    <property type="protein sequence ID" value="QFG06470.2"/>
    <property type="molecule type" value="Genomic_DNA"/>
</dbReference>
<name>A0A6M2ZHR2_9CAUD</name>
<organism evidence="1 2">
    <name type="scientific">Synechococcus phage S-SCSM1</name>
    <dbReference type="NCBI Taxonomy" id="2588487"/>
    <lineage>
        <taxon>Viruses</taxon>
        <taxon>Duplodnaviria</taxon>
        <taxon>Heunggongvirae</taxon>
        <taxon>Uroviricota</taxon>
        <taxon>Caudoviricetes</taxon>
        <taxon>Pantevenvirales</taxon>
        <taxon>Kyanoviridae</taxon>
        <taxon>Zhoulongquanvirus</taxon>
        <taxon>Zhoulongquanvirus esscess</taxon>
    </lineage>
</organism>
<evidence type="ECO:0000313" key="2">
    <source>
        <dbReference type="Proteomes" id="UP000515683"/>
    </source>
</evidence>
<accession>A0A6M2ZHR2</accession>
<sequence length="731" mass="81228">MAVQYQEKRRVQHTIKTRGGNVTIPVDIVYPSNPQDYVDGAGKGVEVRLPSGEVIATTQALSSANAGNVHLRLTLADQNDPVWDAMAEDMREANPAITSLNANATIAGFNGNFVRQLYTQHGADNTHGLGQADKIISQQRTTQLTAAQLNDLTVNTQIQNNPAAVQSLNLNTNANTNQNNQNNQNNQPDPDPNALKGATGDGLNNLGFTAKSSSVNFNGGNALYYPKEMAGLREDHIKIVSKRYTPESITTDAQGGFTSAGPLGGVSGGKGVAPGSPEATIYLPIQNGISDTNTVSWGPHSINPIQMLMYKSAYKIIANQPDQTGQNGVEQALSGLQQTAKQALAGGGGNIKNAVASYFASQAAGVSNMLSRTSGAVFNPNMALLFNNPELRRFSLNFKFTPRNPDESNMIRKIIRALKQTSAVRKDSTNLFLLAPNIFEVSMHMGSSSAIHKAIGQKKVCALVAVNTNYVPDGSYMTFEDGALTSYSLELQFHEVTPLYYDDYENIPEDQKMSNYFSRLPDIKYQDFMSDRLGVDKIQIKNLFRRGKLREDIFNDITVFDKYFIQGDERPDNVAKKLYNDENLDWVILITNNILNVQSEWPIPTRLYEEYLLDKYGTYEKIYETHHYESEEVRDTDNTILFPAGLHVPENYSIRYYDEETGTLATIDNVAVPVTNYQYEERIQEQKRVIFILKPRYLNIVFEDIEDIMTYDNGSTDYISRTVKDTRPGTI</sequence>
<dbReference type="InterPro" id="IPR022607">
    <property type="entry name" value="Phage_T4_Gp53_baseplate_wedge"/>
</dbReference>
<proteinExistence type="predicted"/>